<name>A0A117QWP8_9ACTN</name>
<evidence type="ECO:0000313" key="2">
    <source>
        <dbReference type="Proteomes" id="UP000054375"/>
    </source>
</evidence>
<dbReference type="EMBL" id="LMWV01000052">
    <property type="protein sequence ID" value="KUN58124.1"/>
    <property type="molecule type" value="Genomic_DNA"/>
</dbReference>
<organism evidence="1 2">
    <name type="scientific">Streptomyces griseorubiginosus</name>
    <dbReference type="NCBI Taxonomy" id="67304"/>
    <lineage>
        <taxon>Bacteria</taxon>
        <taxon>Bacillati</taxon>
        <taxon>Actinomycetota</taxon>
        <taxon>Actinomycetes</taxon>
        <taxon>Kitasatosporales</taxon>
        <taxon>Streptomycetaceae</taxon>
        <taxon>Streptomyces</taxon>
    </lineage>
</organism>
<dbReference type="Proteomes" id="UP000054375">
    <property type="component" value="Unassembled WGS sequence"/>
</dbReference>
<dbReference type="Gene3D" id="4.10.320.10">
    <property type="entry name" value="E3-binding domain"/>
    <property type="match status" value="1"/>
</dbReference>
<dbReference type="InterPro" id="IPR036625">
    <property type="entry name" value="E3-bd_dom_sf"/>
</dbReference>
<protein>
    <submittedName>
        <fullName evidence="1">Uncharacterized protein</fullName>
    </submittedName>
</protein>
<dbReference type="AlphaFoldDB" id="A0A117QWP8"/>
<proteinExistence type="predicted"/>
<evidence type="ECO:0000313" key="1">
    <source>
        <dbReference type="EMBL" id="KUN58124.1"/>
    </source>
</evidence>
<comment type="caution">
    <text evidence="1">The sequence shown here is derived from an EMBL/GenBank/DDBJ whole genome shotgun (WGS) entry which is preliminary data.</text>
</comment>
<gene>
    <name evidence="1" type="ORF">AQJ54_42800</name>
</gene>
<dbReference type="Pfam" id="PF20062">
    <property type="entry name" value="DUF6461"/>
    <property type="match status" value="1"/>
</dbReference>
<sequence length="245" mass="26098">MCEGIGWLADRDEGLDSVVFARGTSPEDLAVRMGGTPGAAVELTGPDVTHLLHRSETGDNAVVRVGACGAWSYAVLHLADPGRDDLAVRASRGGVEVIQYVAMTDHPPAQFDYLRDGQSVCGFGIGEEAHRWGQNPDHLLPALVAGGVLTPDGTSHQAAPAHSALSGKHLTLAVLEHHFGLCLPKNRVMRAPLPAYTVRGTLSLGPDPDIDIIRAWAAEHGYHVNWGHSGHVPAPIREAYVHAHR</sequence>
<dbReference type="GO" id="GO:0016746">
    <property type="term" value="F:acyltransferase activity"/>
    <property type="evidence" value="ECO:0007669"/>
    <property type="project" value="InterPro"/>
</dbReference>
<accession>A0A117QWP8</accession>
<dbReference type="RefSeq" id="WP_062247038.1">
    <property type="nucleotide sequence ID" value="NZ_JBPJFL010000005.1"/>
</dbReference>
<dbReference type="InterPro" id="IPR045592">
    <property type="entry name" value="DUF6461"/>
</dbReference>
<reference evidence="1 2" key="1">
    <citation type="submission" date="2015-10" db="EMBL/GenBank/DDBJ databases">
        <title>Draft genome sequence of Streptomyces griseorubiginosus DSM 40469, type strain for the species Streptomyces griseorubiginosus.</title>
        <authorList>
            <person name="Ruckert C."/>
            <person name="Winkler A."/>
            <person name="Kalinowski J."/>
            <person name="Kampfer P."/>
            <person name="Glaeser S."/>
        </authorList>
    </citation>
    <scope>NUCLEOTIDE SEQUENCE [LARGE SCALE GENOMIC DNA]</scope>
    <source>
        <strain evidence="1 2">DSM 40469</strain>
    </source>
</reference>
<keyword evidence="2" id="KW-1185">Reference proteome</keyword>